<evidence type="ECO:0000313" key="6">
    <source>
        <dbReference type="EMBL" id="KAJ3436978.1"/>
    </source>
</evidence>
<feature type="binding site" evidence="4">
    <location>
        <position position="31"/>
    </location>
    <ligand>
        <name>Mg(2+)</name>
        <dbReference type="ChEBI" id="CHEBI:18420"/>
    </ligand>
</feature>
<evidence type="ECO:0000256" key="2">
    <source>
        <dbReference type="ARBA" id="ARBA00023134"/>
    </source>
</evidence>
<dbReference type="GO" id="GO:0034067">
    <property type="term" value="P:protein localization to Golgi apparatus"/>
    <property type="evidence" value="ECO:0007669"/>
    <property type="project" value="TreeGrafter"/>
</dbReference>
<dbReference type="InterPro" id="IPR024156">
    <property type="entry name" value="Small_GTPase_ARF"/>
</dbReference>
<feature type="region of interest" description="Disordered" evidence="5">
    <location>
        <begin position="251"/>
        <end position="291"/>
    </location>
</feature>
<dbReference type="Pfam" id="PF00025">
    <property type="entry name" value="Arf"/>
    <property type="match status" value="1"/>
</dbReference>
<dbReference type="EMBL" id="JANTQA010000036">
    <property type="protein sequence ID" value="KAJ3436978.1"/>
    <property type="molecule type" value="Genomic_DNA"/>
</dbReference>
<feature type="compositionally biased region" description="Basic and acidic residues" evidence="5">
    <location>
        <begin position="223"/>
        <end position="232"/>
    </location>
</feature>
<protein>
    <submittedName>
        <fullName evidence="6">Adp-ribosylation factor-related protein</fullName>
    </submittedName>
</protein>
<dbReference type="GO" id="GO:0043001">
    <property type="term" value="P:Golgi to plasma membrane protein transport"/>
    <property type="evidence" value="ECO:0007669"/>
    <property type="project" value="TreeGrafter"/>
</dbReference>
<feature type="binding site" evidence="3">
    <location>
        <position position="74"/>
    </location>
    <ligand>
        <name>GTP</name>
        <dbReference type="ChEBI" id="CHEBI:37565"/>
    </ligand>
</feature>
<dbReference type="InterPro" id="IPR005225">
    <property type="entry name" value="Small_GTP-bd"/>
</dbReference>
<keyword evidence="4" id="KW-0460">Magnesium</keyword>
<dbReference type="SMART" id="SM00178">
    <property type="entry name" value="SAR"/>
    <property type="match status" value="1"/>
</dbReference>
<dbReference type="PANTHER" id="PTHR45909:SF1">
    <property type="entry name" value="ADP-RIBOSYLATION FACTOR-RELATED PROTEIN 1"/>
    <property type="match status" value="1"/>
</dbReference>
<dbReference type="Proteomes" id="UP001150062">
    <property type="component" value="Unassembled WGS sequence"/>
</dbReference>
<evidence type="ECO:0000256" key="3">
    <source>
        <dbReference type="PIRSR" id="PIRSR606689-1"/>
    </source>
</evidence>
<feature type="region of interest" description="Disordered" evidence="5">
    <location>
        <begin position="210"/>
        <end position="232"/>
    </location>
</feature>
<comment type="caution">
    <text evidence="6">The sequence shown here is derived from an EMBL/GenBank/DDBJ whole genome shotgun (WGS) entry which is preliminary data.</text>
</comment>
<dbReference type="PROSITE" id="PS51417">
    <property type="entry name" value="ARF"/>
    <property type="match status" value="1"/>
</dbReference>
<evidence type="ECO:0000313" key="9">
    <source>
        <dbReference type="Proteomes" id="UP001150062"/>
    </source>
</evidence>
<feature type="compositionally biased region" description="Acidic residues" evidence="5">
    <location>
        <begin position="259"/>
        <end position="271"/>
    </location>
</feature>
<feature type="binding site" evidence="3">
    <location>
        <begin position="130"/>
        <end position="133"/>
    </location>
    <ligand>
        <name>GTP</name>
        <dbReference type="ChEBI" id="CHEBI:37565"/>
    </ligand>
</feature>
<dbReference type="GO" id="GO:0005794">
    <property type="term" value="C:Golgi apparatus"/>
    <property type="evidence" value="ECO:0007669"/>
    <property type="project" value="TreeGrafter"/>
</dbReference>
<dbReference type="Gene3D" id="3.40.50.300">
    <property type="entry name" value="P-loop containing nucleotide triphosphate hydrolases"/>
    <property type="match status" value="1"/>
</dbReference>
<accession>A0AAV7Z5F6</accession>
<reference evidence="7" key="1">
    <citation type="submission" date="2022-08" db="EMBL/GenBank/DDBJ databases">
        <title>Novel sulfate-reducing endosymbionts in the free-living metamonad Anaeramoeba.</title>
        <authorList>
            <person name="Jerlstrom-Hultqvist J."/>
            <person name="Cepicka I."/>
            <person name="Gallot-Lavallee L."/>
            <person name="Salas-Leiva D."/>
            <person name="Curtis B.A."/>
            <person name="Zahonova K."/>
            <person name="Pipaliya S."/>
            <person name="Dacks J."/>
            <person name="Roger A.J."/>
        </authorList>
    </citation>
    <scope>NUCLEOTIDE SEQUENCE</scope>
    <source>
        <strain evidence="7">Schooner1</strain>
    </source>
</reference>
<organism evidence="6 8">
    <name type="scientific">Anaeramoeba flamelloides</name>
    <dbReference type="NCBI Taxonomy" id="1746091"/>
    <lineage>
        <taxon>Eukaryota</taxon>
        <taxon>Metamonada</taxon>
        <taxon>Anaeramoebidae</taxon>
        <taxon>Anaeramoeba</taxon>
    </lineage>
</organism>
<keyword evidence="1 3" id="KW-0547">Nucleotide-binding</keyword>
<keyword evidence="9" id="KW-1185">Reference proteome</keyword>
<dbReference type="GO" id="GO:0005525">
    <property type="term" value="F:GTP binding"/>
    <property type="evidence" value="ECO:0007669"/>
    <property type="project" value="UniProtKB-KW"/>
</dbReference>
<dbReference type="PANTHER" id="PTHR45909">
    <property type="entry name" value="ADP-RIBOSYLATION FACTOR-RELATED PROTEIN 1"/>
    <property type="match status" value="1"/>
</dbReference>
<reference evidence="6" key="2">
    <citation type="submission" date="2022-08" db="EMBL/GenBank/DDBJ databases">
        <title>Novel sulphate-reducing endosymbionts in the free-living metamonad Anaeramoeba.</title>
        <authorList>
            <person name="Jerlstrom-Hultqvist J."/>
            <person name="Cepicka I."/>
            <person name="Gallot-Lavallee L."/>
            <person name="Salas-Leiva D."/>
            <person name="Curtis B.A."/>
            <person name="Zahonova K."/>
            <person name="Pipaliya S."/>
            <person name="Dacks J."/>
            <person name="Roger A.J."/>
        </authorList>
    </citation>
    <scope>NUCLEOTIDE SEQUENCE</scope>
    <source>
        <strain evidence="6">Busselton2</strain>
    </source>
</reference>
<feature type="binding site" evidence="4">
    <location>
        <position position="52"/>
    </location>
    <ligand>
        <name>Mg(2+)</name>
        <dbReference type="ChEBI" id="CHEBI:18420"/>
    </ligand>
</feature>
<dbReference type="InterPro" id="IPR027417">
    <property type="entry name" value="P-loop_NTPase"/>
</dbReference>
<dbReference type="NCBIfam" id="TIGR00231">
    <property type="entry name" value="small_GTP"/>
    <property type="match status" value="1"/>
</dbReference>
<dbReference type="Proteomes" id="UP001146793">
    <property type="component" value="Unassembled WGS sequence"/>
</dbReference>
<evidence type="ECO:0000256" key="4">
    <source>
        <dbReference type="PIRSR" id="PIRSR606689-2"/>
    </source>
</evidence>
<sequence length="291" mass="34089">MFSLIRYQYRKFIQKPERNVYIFGLQSSGKTSILNEIRGLYGMHVPDTVVPTIGQNFCGIKDRGYEVKLYDLGGQPKFRETWFLYLDIIDLIIYVVDGSDYDKFEESTVMFKKLMQHPSLVHTPVIVCVNKQDKSNCILESEFSKALKFFPYIHERTFAYLGTTAGGEGKHKGTEYLLAWIFDKFKNDEWLPKRLVFKSSGVLEKQLEESKKKKNEMKKKTKNNFEDESTNKERIHQYLKQNSIFRDVENDSFQSSEDWSQDENSDSDDNDGNLLNYSSQNWDESNSELDI</sequence>
<dbReference type="AlphaFoldDB" id="A0AAV7Z5F6"/>
<dbReference type="GO" id="GO:0046872">
    <property type="term" value="F:metal ion binding"/>
    <property type="evidence" value="ECO:0007669"/>
    <property type="project" value="UniProtKB-KW"/>
</dbReference>
<keyword evidence="4" id="KW-0479">Metal-binding</keyword>
<gene>
    <name evidence="6" type="ORF">M0812_19045</name>
    <name evidence="7" type="ORF">M0813_14808</name>
</gene>
<dbReference type="GO" id="GO:0006886">
    <property type="term" value="P:intracellular protein transport"/>
    <property type="evidence" value="ECO:0007669"/>
    <property type="project" value="TreeGrafter"/>
</dbReference>
<dbReference type="InterPro" id="IPR006689">
    <property type="entry name" value="Small_GTPase_ARF/SAR"/>
</dbReference>
<evidence type="ECO:0000313" key="7">
    <source>
        <dbReference type="EMBL" id="KAJ6251610.1"/>
    </source>
</evidence>
<feature type="binding site" evidence="3">
    <location>
        <begin position="24"/>
        <end position="31"/>
    </location>
    <ligand>
        <name>GTP</name>
        <dbReference type="ChEBI" id="CHEBI:37565"/>
    </ligand>
</feature>
<dbReference type="GO" id="GO:0003924">
    <property type="term" value="F:GTPase activity"/>
    <property type="evidence" value="ECO:0007669"/>
    <property type="project" value="InterPro"/>
</dbReference>
<evidence type="ECO:0000313" key="8">
    <source>
        <dbReference type="Proteomes" id="UP001146793"/>
    </source>
</evidence>
<proteinExistence type="predicted"/>
<evidence type="ECO:0000256" key="1">
    <source>
        <dbReference type="ARBA" id="ARBA00022741"/>
    </source>
</evidence>
<dbReference type="SUPFAM" id="SSF52540">
    <property type="entry name" value="P-loop containing nucleoside triphosphate hydrolases"/>
    <property type="match status" value="1"/>
</dbReference>
<dbReference type="SMART" id="SM00177">
    <property type="entry name" value="ARF"/>
    <property type="match status" value="1"/>
</dbReference>
<dbReference type="EMBL" id="JAOAOG010000055">
    <property type="protein sequence ID" value="KAJ6251610.1"/>
    <property type="molecule type" value="Genomic_DNA"/>
</dbReference>
<feature type="compositionally biased region" description="Basic residues" evidence="5">
    <location>
        <begin position="212"/>
        <end position="222"/>
    </location>
</feature>
<keyword evidence="2 3" id="KW-0342">GTP-binding</keyword>
<name>A0AAV7Z5F6_9EUKA</name>
<evidence type="ECO:0000256" key="5">
    <source>
        <dbReference type="SAM" id="MobiDB-lite"/>
    </source>
</evidence>